<feature type="signal peptide" evidence="1">
    <location>
        <begin position="1"/>
        <end position="18"/>
    </location>
</feature>
<keyword evidence="1" id="KW-0732">Signal</keyword>
<dbReference type="PROSITE" id="PS51257">
    <property type="entry name" value="PROKAR_LIPOPROTEIN"/>
    <property type="match status" value="1"/>
</dbReference>
<dbReference type="Proteomes" id="UP000505325">
    <property type="component" value="Chromosome"/>
</dbReference>
<dbReference type="KEGG" id="pmak:PMPD1_1428"/>
<evidence type="ECO:0008006" key="4">
    <source>
        <dbReference type="Google" id="ProtNLM"/>
    </source>
</evidence>
<name>A0A6M8U6Z0_9GAMM</name>
<evidence type="ECO:0000313" key="3">
    <source>
        <dbReference type="Proteomes" id="UP000505325"/>
    </source>
</evidence>
<keyword evidence="3" id="KW-1185">Reference proteome</keyword>
<reference evidence="2 3" key="1">
    <citation type="submission" date="2020-06" db="EMBL/GenBank/DDBJ databases">
        <title>Genome sequence of Paramixta manurensis strain PD-1.</title>
        <authorList>
            <person name="Lee C.W."/>
            <person name="Kim J."/>
        </authorList>
    </citation>
    <scope>NUCLEOTIDE SEQUENCE [LARGE SCALE GENOMIC DNA]</scope>
    <source>
        <strain evidence="2 3">PD-1</strain>
    </source>
</reference>
<dbReference type="AlphaFoldDB" id="A0A6M8U6Z0"/>
<dbReference type="RefSeq" id="WP_173633403.1">
    <property type="nucleotide sequence ID" value="NZ_CP054212.1"/>
</dbReference>
<organism evidence="2 3">
    <name type="scientific">Paramixta manurensis</name>
    <dbReference type="NCBI Taxonomy" id="2740817"/>
    <lineage>
        <taxon>Bacteria</taxon>
        <taxon>Pseudomonadati</taxon>
        <taxon>Pseudomonadota</taxon>
        <taxon>Gammaproteobacteria</taxon>
        <taxon>Enterobacterales</taxon>
        <taxon>Erwiniaceae</taxon>
        <taxon>Paramixta</taxon>
    </lineage>
</organism>
<sequence>MKKIFPLVISMMSLCACVQSGPVSTTETVPSIDYQRCLDAEKMGGGDVIETRCGKLQHEIAPTDHE</sequence>
<accession>A0A6M8U6Z0</accession>
<feature type="chain" id="PRO_5027120032" description="Lipoprotein" evidence="1">
    <location>
        <begin position="19"/>
        <end position="66"/>
    </location>
</feature>
<evidence type="ECO:0000256" key="1">
    <source>
        <dbReference type="SAM" id="SignalP"/>
    </source>
</evidence>
<dbReference type="EMBL" id="CP054212">
    <property type="protein sequence ID" value="QKJ86385.1"/>
    <property type="molecule type" value="Genomic_DNA"/>
</dbReference>
<proteinExistence type="predicted"/>
<evidence type="ECO:0000313" key="2">
    <source>
        <dbReference type="EMBL" id="QKJ86385.1"/>
    </source>
</evidence>
<gene>
    <name evidence="2" type="ORF">PMPD1_1428</name>
</gene>
<protein>
    <recommendedName>
        <fullName evidence="4">Lipoprotein</fullName>
    </recommendedName>
</protein>